<accession>A0A1Y4L9N7</accession>
<organism evidence="3 4">
    <name type="scientific">Butyricicoccus pullicaecorum</name>
    <dbReference type="NCBI Taxonomy" id="501571"/>
    <lineage>
        <taxon>Bacteria</taxon>
        <taxon>Bacillati</taxon>
        <taxon>Bacillota</taxon>
        <taxon>Clostridia</taxon>
        <taxon>Eubacteriales</taxon>
        <taxon>Butyricicoccaceae</taxon>
        <taxon>Butyricicoccus</taxon>
    </lineage>
</organism>
<dbReference type="GO" id="GO:0004175">
    <property type="term" value="F:endopeptidase activity"/>
    <property type="evidence" value="ECO:0007669"/>
    <property type="project" value="TreeGrafter"/>
</dbReference>
<dbReference type="RefSeq" id="WP_087371639.1">
    <property type="nucleotide sequence ID" value="NZ_NFKK01000004.1"/>
</dbReference>
<dbReference type="InterPro" id="IPR029045">
    <property type="entry name" value="ClpP/crotonase-like_dom_sf"/>
</dbReference>
<dbReference type="CDD" id="cd06567">
    <property type="entry name" value="Peptidase_S41"/>
    <property type="match status" value="1"/>
</dbReference>
<proteinExistence type="predicted"/>
<protein>
    <recommendedName>
        <fullName evidence="2">PDZ domain-containing protein</fullName>
    </recommendedName>
</protein>
<dbReference type="Gene3D" id="3.30.750.44">
    <property type="match status" value="1"/>
</dbReference>
<dbReference type="GO" id="GO:0006508">
    <property type="term" value="P:proteolysis"/>
    <property type="evidence" value="ECO:0007669"/>
    <property type="project" value="InterPro"/>
</dbReference>
<dbReference type="AlphaFoldDB" id="A0A1Y4L9N7"/>
<dbReference type="GO" id="GO:0007165">
    <property type="term" value="P:signal transduction"/>
    <property type="evidence" value="ECO:0007669"/>
    <property type="project" value="TreeGrafter"/>
</dbReference>
<feature type="signal peptide" evidence="1">
    <location>
        <begin position="1"/>
        <end position="24"/>
    </location>
</feature>
<evidence type="ECO:0000256" key="1">
    <source>
        <dbReference type="SAM" id="SignalP"/>
    </source>
</evidence>
<dbReference type="GO" id="GO:0008236">
    <property type="term" value="F:serine-type peptidase activity"/>
    <property type="evidence" value="ECO:0007669"/>
    <property type="project" value="InterPro"/>
</dbReference>
<dbReference type="InterPro" id="IPR036034">
    <property type="entry name" value="PDZ_sf"/>
</dbReference>
<dbReference type="PANTHER" id="PTHR32060:SF22">
    <property type="entry name" value="CARBOXYL-TERMINAL-PROCESSING PEPTIDASE 3, CHLOROPLASTIC"/>
    <property type="match status" value="1"/>
</dbReference>
<comment type="caution">
    <text evidence="3">The sequence shown here is derived from an EMBL/GenBank/DDBJ whole genome shotgun (WGS) entry which is preliminary data.</text>
</comment>
<dbReference type="PROSITE" id="PS50106">
    <property type="entry name" value="PDZ"/>
    <property type="match status" value="1"/>
</dbReference>
<dbReference type="Gene3D" id="3.90.226.10">
    <property type="entry name" value="2-enoyl-CoA Hydratase, Chain A, domain 1"/>
    <property type="match status" value="1"/>
</dbReference>
<dbReference type="EMBL" id="NFKK01000004">
    <property type="protein sequence ID" value="OUP53444.1"/>
    <property type="molecule type" value="Genomic_DNA"/>
</dbReference>
<dbReference type="SUPFAM" id="SSF50156">
    <property type="entry name" value="PDZ domain-like"/>
    <property type="match status" value="1"/>
</dbReference>
<dbReference type="PANTHER" id="PTHR32060">
    <property type="entry name" value="TAIL-SPECIFIC PROTEASE"/>
    <property type="match status" value="1"/>
</dbReference>
<dbReference type="GO" id="GO:0030288">
    <property type="term" value="C:outer membrane-bounded periplasmic space"/>
    <property type="evidence" value="ECO:0007669"/>
    <property type="project" value="TreeGrafter"/>
</dbReference>
<dbReference type="Pfam" id="PF17820">
    <property type="entry name" value="PDZ_6"/>
    <property type="match status" value="1"/>
</dbReference>
<evidence type="ECO:0000259" key="2">
    <source>
        <dbReference type="PROSITE" id="PS50106"/>
    </source>
</evidence>
<evidence type="ECO:0000313" key="4">
    <source>
        <dbReference type="Proteomes" id="UP000195897"/>
    </source>
</evidence>
<dbReference type="InterPro" id="IPR041489">
    <property type="entry name" value="PDZ_6"/>
</dbReference>
<feature type="domain" description="PDZ" evidence="2">
    <location>
        <begin position="86"/>
        <end position="185"/>
    </location>
</feature>
<gene>
    <name evidence="3" type="ORF">B5F17_05400</name>
</gene>
<dbReference type="CDD" id="cd06782">
    <property type="entry name" value="cpPDZ_CPP-like"/>
    <property type="match status" value="1"/>
</dbReference>
<feature type="chain" id="PRO_5012102021" description="PDZ domain-containing protein" evidence="1">
    <location>
        <begin position="25"/>
        <end position="491"/>
    </location>
</feature>
<dbReference type="InterPro" id="IPR001478">
    <property type="entry name" value="PDZ"/>
</dbReference>
<dbReference type="SUPFAM" id="SSF52096">
    <property type="entry name" value="ClpP/crotonase"/>
    <property type="match status" value="1"/>
</dbReference>
<evidence type="ECO:0000313" key="3">
    <source>
        <dbReference type="EMBL" id="OUP53444.1"/>
    </source>
</evidence>
<reference evidence="4" key="1">
    <citation type="submission" date="2017-04" db="EMBL/GenBank/DDBJ databases">
        <title>Function of individual gut microbiota members based on whole genome sequencing of pure cultures obtained from chicken caecum.</title>
        <authorList>
            <person name="Medvecky M."/>
            <person name="Cejkova D."/>
            <person name="Polansky O."/>
            <person name="Karasova D."/>
            <person name="Kubasova T."/>
            <person name="Cizek A."/>
            <person name="Rychlik I."/>
        </authorList>
    </citation>
    <scope>NUCLEOTIDE SEQUENCE [LARGE SCALE GENOMIC DNA]</scope>
    <source>
        <strain evidence="4">An180</strain>
    </source>
</reference>
<dbReference type="SUPFAM" id="SSF47090">
    <property type="entry name" value="PGBD-like"/>
    <property type="match status" value="1"/>
</dbReference>
<dbReference type="Gene3D" id="2.30.42.10">
    <property type="match status" value="1"/>
</dbReference>
<dbReference type="SMART" id="SM00245">
    <property type="entry name" value="TSPc"/>
    <property type="match status" value="1"/>
</dbReference>
<dbReference type="InterPro" id="IPR005151">
    <property type="entry name" value="Tail-specific_protease"/>
</dbReference>
<dbReference type="SMART" id="SM00228">
    <property type="entry name" value="PDZ"/>
    <property type="match status" value="1"/>
</dbReference>
<sequence length="491" mass="52838">MKRILQTCMAVVLCLTILTGQAAALTASERFRRAANIINERGLIAEQSPIPQETIDEDAVYLEDNPDALSNILNDILSGMDAHSMYLTAEEYQAGFSTLSGYAGIGIAVSQTDDGLIIREVVRHSPAAEAGMQVDDRLIAIDGKDVTKTPLSEIGTLLQGETGSTVRVTVEREGKKLDFSLIRETILSENVSARQAAPGVEYIAISAFSSMNDAEDFEEIWNGLDEKETKAVILDLRDNGGGMIDAALAMLDLMIEPKTKIATMHYREDQGGDEVYYSTGGDLPLNKITVLVNGNTASAAELMAGVLHEVGGATLVGSKTYGKGQGQYHLKLDGDYLVLTCLEMLLPKSGGWEGKGLTPDVEAHALRTIRGYLKDAAPLDETKPVRYGEQSAQAKAVCQRLHALGYLAEPTDVLDTPALGALRRFQTDAGLGTRLNADTDTLQALSLACESASSRGRMIDDVYYTALALCTEAAQKPLRYKPQANGSWRAA</sequence>
<dbReference type="Pfam" id="PF03572">
    <property type="entry name" value="Peptidase_S41"/>
    <property type="match status" value="1"/>
</dbReference>
<keyword evidence="1" id="KW-0732">Signal</keyword>
<dbReference type="InterPro" id="IPR036365">
    <property type="entry name" value="PGBD-like_sf"/>
</dbReference>
<dbReference type="Proteomes" id="UP000195897">
    <property type="component" value="Unassembled WGS sequence"/>
</dbReference>
<name>A0A1Y4L9N7_9FIRM</name>